<dbReference type="AlphaFoldDB" id="A0A364NL33"/>
<gene>
    <name evidence="2" type="ORF">DN062_10550</name>
</gene>
<dbReference type="PANTHER" id="PTHR36508">
    <property type="entry name" value="PROTEIN SLYX"/>
    <property type="match status" value="1"/>
</dbReference>
<feature type="coiled-coil region" evidence="1">
    <location>
        <begin position="7"/>
        <end position="48"/>
    </location>
</feature>
<evidence type="ECO:0000256" key="1">
    <source>
        <dbReference type="SAM" id="Coils"/>
    </source>
</evidence>
<comment type="caution">
    <text evidence="2">The sequence shown here is derived from an EMBL/GenBank/DDBJ whole genome shotgun (WGS) entry which is preliminary data.</text>
</comment>
<keyword evidence="1" id="KW-0175">Coiled coil</keyword>
<dbReference type="InterPro" id="IPR007236">
    <property type="entry name" value="SlyX"/>
</dbReference>
<reference evidence="2 3" key="1">
    <citation type="submission" date="2018-06" db="EMBL/GenBank/DDBJ databases">
        <title>Nitrincola tibetense sp. nov., isolated from Lake XuguoCo on Tibetan Plateau.</title>
        <authorList>
            <person name="Xing P."/>
        </authorList>
    </citation>
    <scope>NUCLEOTIDE SEQUENCE [LARGE SCALE GENOMIC DNA]</scope>
    <source>
        <strain evidence="3">xg18</strain>
    </source>
</reference>
<protein>
    <submittedName>
        <fullName evidence="2">SlyX protein</fullName>
    </submittedName>
</protein>
<evidence type="ECO:0000313" key="2">
    <source>
        <dbReference type="EMBL" id="RAU17806.1"/>
    </source>
</evidence>
<dbReference type="Proteomes" id="UP000250744">
    <property type="component" value="Unassembled WGS sequence"/>
</dbReference>
<proteinExistence type="predicted"/>
<dbReference type="Gene3D" id="1.20.5.300">
    <property type="match status" value="1"/>
</dbReference>
<sequence>MSELTRMQDLESRVAFQEDAIDQLSSIIARQEKEIERLTHSLIHLNNRLNELTVGEEPFVDQLPPHY</sequence>
<name>A0A364NL33_9GAMM</name>
<dbReference type="OrthoDB" id="5771733at2"/>
<accession>A0A364NL33</accession>
<dbReference type="PANTHER" id="PTHR36508:SF1">
    <property type="entry name" value="PROTEIN SLYX"/>
    <property type="match status" value="1"/>
</dbReference>
<dbReference type="EMBL" id="QKRX01000007">
    <property type="protein sequence ID" value="RAU17806.1"/>
    <property type="molecule type" value="Genomic_DNA"/>
</dbReference>
<dbReference type="RefSeq" id="WP_112159298.1">
    <property type="nucleotide sequence ID" value="NZ_QKRX01000007.1"/>
</dbReference>
<dbReference type="Pfam" id="PF04102">
    <property type="entry name" value="SlyX"/>
    <property type="match status" value="1"/>
</dbReference>
<keyword evidence="3" id="KW-1185">Reference proteome</keyword>
<evidence type="ECO:0000313" key="3">
    <source>
        <dbReference type="Proteomes" id="UP000250744"/>
    </source>
</evidence>
<organism evidence="2 3">
    <name type="scientific">Nitrincola tibetensis</name>
    <dbReference type="NCBI Taxonomy" id="2219697"/>
    <lineage>
        <taxon>Bacteria</taxon>
        <taxon>Pseudomonadati</taxon>
        <taxon>Pseudomonadota</taxon>
        <taxon>Gammaproteobacteria</taxon>
        <taxon>Oceanospirillales</taxon>
        <taxon>Oceanospirillaceae</taxon>
        <taxon>Nitrincola</taxon>
    </lineage>
</organism>